<organism evidence="5 6">
    <name type="scientific">Coemansia interrupta</name>
    <dbReference type="NCBI Taxonomy" id="1126814"/>
    <lineage>
        <taxon>Eukaryota</taxon>
        <taxon>Fungi</taxon>
        <taxon>Fungi incertae sedis</taxon>
        <taxon>Zoopagomycota</taxon>
        <taxon>Kickxellomycotina</taxon>
        <taxon>Kickxellomycetes</taxon>
        <taxon>Kickxellales</taxon>
        <taxon>Kickxellaceae</taxon>
        <taxon>Coemansia</taxon>
    </lineage>
</organism>
<evidence type="ECO:0000259" key="4">
    <source>
        <dbReference type="Pfam" id="PF08241"/>
    </source>
</evidence>
<dbReference type="EMBL" id="JANBUM010000006">
    <property type="protein sequence ID" value="KAJ2787983.1"/>
    <property type="molecule type" value="Genomic_DNA"/>
</dbReference>
<dbReference type="PANTHER" id="PTHR44942">
    <property type="entry name" value="METHYLTRANSF_11 DOMAIN-CONTAINING PROTEIN"/>
    <property type="match status" value="1"/>
</dbReference>
<keyword evidence="2 5" id="KW-0489">Methyltransferase</keyword>
<proteinExistence type="inferred from homology"/>
<protein>
    <submittedName>
        <fullName evidence="5">Trans-aconitate methyltransferase 1</fullName>
        <ecNumber evidence="5">2.1.1.145</ecNumber>
    </submittedName>
</protein>
<dbReference type="GO" id="GO:0032259">
    <property type="term" value="P:methylation"/>
    <property type="evidence" value="ECO:0007669"/>
    <property type="project" value="UniProtKB-KW"/>
</dbReference>
<keyword evidence="3 5" id="KW-0808">Transferase</keyword>
<evidence type="ECO:0000256" key="3">
    <source>
        <dbReference type="ARBA" id="ARBA00022679"/>
    </source>
</evidence>
<evidence type="ECO:0000313" key="6">
    <source>
        <dbReference type="Proteomes" id="UP001140172"/>
    </source>
</evidence>
<dbReference type="EC" id="2.1.1.145" evidence="5"/>
<dbReference type="OrthoDB" id="10027013at2759"/>
<gene>
    <name evidence="5" type="primary">TMT1_2</name>
    <name evidence="5" type="ORF">GGI15_000243</name>
</gene>
<evidence type="ECO:0000256" key="1">
    <source>
        <dbReference type="ARBA" id="ARBA00008361"/>
    </source>
</evidence>
<dbReference type="SUPFAM" id="SSF53335">
    <property type="entry name" value="S-adenosyl-L-methionine-dependent methyltransferases"/>
    <property type="match status" value="1"/>
</dbReference>
<dbReference type="CDD" id="cd02440">
    <property type="entry name" value="AdoMet_MTases"/>
    <property type="match status" value="1"/>
</dbReference>
<dbReference type="PANTHER" id="PTHR44942:SF4">
    <property type="entry name" value="METHYLTRANSFERASE TYPE 11 DOMAIN-CONTAINING PROTEIN"/>
    <property type="match status" value="1"/>
</dbReference>
<dbReference type="InterPro" id="IPR051052">
    <property type="entry name" value="Diverse_substrate_MTase"/>
</dbReference>
<dbReference type="Pfam" id="PF08241">
    <property type="entry name" value="Methyltransf_11"/>
    <property type="match status" value="1"/>
</dbReference>
<comment type="similarity">
    <text evidence="1">Belongs to the methyltransferase superfamily.</text>
</comment>
<name>A0A9W8HTE7_9FUNG</name>
<keyword evidence="6" id="KW-1185">Reference proteome</keyword>
<accession>A0A9W8HTE7</accession>
<evidence type="ECO:0000256" key="2">
    <source>
        <dbReference type="ARBA" id="ARBA00022603"/>
    </source>
</evidence>
<sequence length="292" mass="32956">MSAFASKGFNANAYLALRPTYNKSLLNWLLYYHRGQCTTALDVACGPGTFTTDLAQKFDRVVGIDPSSSMVESATEDAHARNIKNVEYMLGSGEKIPVESNYADMFTVMQGAHWFRISEFYNEAIRVLRPGGTLAMIGYGYPEITNLPASANGRDFARNLATDKSLLETYWDRGYTLIDDKYAPLLDALCKDGRFSDITYVEYPRSINDTAAAAVFPEPWIDSKTMSLDDFRSYLKTWSAYKAWKDVFPVEVDIIDSYFNEYQRTHSLQGNVLVTVEWPHFAIIARKALPGK</sequence>
<reference evidence="5" key="1">
    <citation type="submission" date="2022-07" db="EMBL/GenBank/DDBJ databases">
        <title>Phylogenomic reconstructions and comparative analyses of Kickxellomycotina fungi.</title>
        <authorList>
            <person name="Reynolds N.K."/>
            <person name="Stajich J.E."/>
            <person name="Barry K."/>
            <person name="Grigoriev I.V."/>
            <person name="Crous P."/>
            <person name="Smith M.E."/>
        </authorList>
    </citation>
    <scope>NUCLEOTIDE SEQUENCE</scope>
    <source>
        <strain evidence="5">BCRC 34489</strain>
    </source>
</reference>
<evidence type="ECO:0000313" key="5">
    <source>
        <dbReference type="EMBL" id="KAJ2787983.1"/>
    </source>
</evidence>
<dbReference type="AlphaFoldDB" id="A0A9W8HTE7"/>
<dbReference type="Proteomes" id="UP001140172">
    <property type="component" value="Unassembled WGS sequence"/>
</dbReference>
<dbReference type="InterPro" id="IPR029063">
    <property type="entry name" value="SAM-dependent_MTases_sf"/>
</dbReference>
<dbReference type="InterPro" id="IPR013216">
    <property type="entry name" value="Methyltransf_11"/>
</dbReference>
<comment type="caution">
    <text evidence="5">The sequence shown here is derived from an EMBL/GenBank/DDBJ whole genome shotgun (WGS) entry which is preliminary data.</text>
</comment>
<feature type="domain" description="Methyltransferase type 11" evidence="4">
    <location>
        <begin position="41"/>
        <end position="135"/>
    </location>
</feature>
<dbReference type="GO" id="GO:0046547">
    <property type="term" value="F:trans-aconitate 3-methyltransferase activity"/>
    <property type="evidence" value="ECO:0007669"/>
    <property type="project" value="UniProtKB-EC"/>
</dbReference>
<dbReference type="Gene3D" id="3.40.50.150">
    <property type="entry name" value="Vaccinia Virus protein VP39"/>
    <property type="match status" value="1"/>
</dbReference>